<evidence type="ECO:0000256" key="3">
    <source>
        <dbReference type="ARBA" id="ARBA00023274"/>
    </source>
</evidence>
<dbReference type="GO" id="GO:0003735">
    <property type="term" value="F:structural constituent of ribosome"/>
    <property type="evidence" value="ECO:0007669"/>
    <property type="project" value="InterPro"/>
</dbReference>
<accession>A0A7T6Y7K0</accession>
<geneLocation type="plastid" evidence="4"/>
<keyword evidence="3" id="KW-0687">Ribonucleoprotein</keyword>
<dbReference type="GO" id="GO:0005737">
    <property type="term" value="C:cytoplasm"/>
    <property type="evidence" value="ECO:0007669"/>
    <property type="project" value="UniProtKB-ARBA"/>
</dbReference>
<dbReference type="PANTHER" id="PTHR12919">
    <property type="entry name" value="30S RIBOSOMAL PROTEIN S16"/>
    <property type="match status" value="1"/>
</dbReference>
<organism evidence="4">
    <name type="scientific">Poterioochromonas malhamensis</name>
    <dbReference type="NCBI Taxonomy" id="88167"/>
    <lineage>
        <taxon>Eukaryota</taxon>
        <taxon>Sar</taxon>
        <taxon>Stramenopiles</taxon>
        <taxon>Ochrophyta</taxon>
        <taxon>Synurophyceae</taxon>
        <taxon>Ochromonadales</taxon>
        <taxon>Ochromonadaceae</taxon>
        <taxon>Poterioochromonas</taxon>
    </lineage>
</organism>
<name>A0A7T6Y7K0_9STRA</name>
<dbReference type="InterPro" id="IPR000307">
    <property type="entry name" value="Ribosomal_bS16"/>
</dbReference>
<dbReference type="Pfam" id="PF00886">
    <property type="entry name" value="Ribosomal_S16"/>
    <property type="match status" value="1"/>
</dbReference>
<dbReference type="InterPro" id="IPR023803">
    <property type="entry name" value="Ribosomal_bS16_dom_sf"/>
</dbReference>
<dbReference type="GeneID" id="67132939"/>
<dbReference type="PANTHER" id="PTHR12919:SF20">
    <property type="entry name" value="SMALL RIBOSOMAL SUBUNIT PROTEIN BS16M"/>
    <property type="match status" value="1"/>
</dbReference>
<dbReference type="EMBL" id="MW175522">
    <property type="protein sequence ID" value="QQK55043.1"/>
    <property type="molecule type" value="Genomic_DNA"/>
</dbReference>
<gene>
    <name evidence="4" type="primary">rps16</name>
</gene>
<dbReference type="Gene3D" id="3.30.1320.10">
    <property type="match status" value="1"/>
</dbReference>
<protein>
    <submittedName>
        <fullName evidence="4">Ribosomal protein S16</fullName>
    </submittedName>
</protein>
<dbReference type="SUPFAM" id="SSF54565">
    <property type="entry name" value="Ribosomal protein S16"/>
    <property type="match status" value="1"/>
</dbReference>
<evidence type="ECO:0000256" key="2">
    <source>
        <dbReference type="ARBA" id="ARBA00022980"/>
    </source>
</evidence>
<dbReference type="NCBIfam" id="TIGR00002">
    <property type="entry name" value="S16"/>
    <property type="match status" value="1"/>
</dbReference>
<dbReference type="HAMAP" id="MF_00385">
    <property type="entry name" value="Ribosomal_bS16"/>
    <property type="match status" value="1"/>
</dbReference>
<sequence>MLKIRLKRAGQKKKPFYKIVLMKSLSKREGKHIIEFGYYNPLKKFAYINKLLVYKYLNHGCYPTNTVRHLLYRLTQNKINVK</sequence>
<comment type="similarity">
    <text evidence="1">Belongs to the bacterial ribosomal protein bS16 family.</text>
</comment>
<keyword evidence="2 4" id="KW-0689">Ribosomal protein</keyword>
<evidence type="ECO:0000256" key="1">
    <source>
        <dbReference type="ARBA" id="ARBA00006668"/>
    </source>
</evidence>
<dbReference type="AlphaFoldDB" id="A0A7T6Y7K0"/>
<reference evidence="4" key="1">
    <citation type="submission" date="2020-10" db="EMBL/GenBank/DDBJ databases">
        <title>Complete chloroplast genome of the Synurophyceae Poterioochromonas malhamensis (Pringsheim) R.A.Andersen 2017 from Van Lake in Eastern Anatolia.</title>
        <authorList>
            <person name="Gastineau R."/>
            <person name="Yilmaz E."/>
            <person name="Solak C.N."/>
            <person name="Lemieux C."/>
            <person name="Turmel M."/>
            <person name="Witkowski A."/>
        </authorList>
    </citation>
    <scope>NUCLEOTIDE SEQUENCE</scope>
    <source>
        <strain evidence="4">SZCZR2049</strain>
    </source>
</reference>
<proteinExistence type="inferred from homology"/>
<keyword evidence="4" id="KW-0934">Plastid</keyword>
<dbReference type="GO" id="GO:0006412">
    <property type="term" value="P:translation"/>
    <property type="evidence" value="ECO:0007669"/>
    <property type="project" value="InterPro"/>
</dbReference>
<dbReference type="GO" id="GO:0015935">
    <property type="term" value="C:small ribosomal subunit"/>
    <property type="evidence" value="ECO:0007669"/>
    <property type="project" value="TreeGrafter"/>
</dbReference>
<dbReference type="RefSeq" id="YP_010139377.1">
    <property type="nucleotide sequence ID" value="NC_056910.1"/>
</dbReference>
<evidence type="ECO:0000313" key="4">
    <source>
        <dbReference type="EMBL" id="QQK55043.1"/>
    </source>
</evidence>